<evidence type="ECO:0000313" key="3">
    <source>
        <dbReference type="Proteomes" id="UP001176960"/>
    </source>
</evidence>
<sequence length="56" mass="5556">MAETLLVIAIVAVCALYWGRKLLPTSRLRPAIGPKAQGGGKGGCGTCGGCKGGGCH</sequence>
<keyword evidence="3" id="KW-1185">Reference proteome</keyword>
<organism evidence="2 3">
    <name type="scientific">Brytella acorum</name>
    <dbReference type="NCBI Taxonomy" id="2959299"/>
    <lineage>
        <taxon>Bacteria</taxon>
        <taxon>Pseudomonadati</taxon>
        <taxon>Pseudomonadota</taxon>
        <taxon>Alphaproteobacteria</taxon>
        <taxon>Acetobacterales</taxon>
        <taxon>Acetobacteraceae</taxon>
        <taxon>Brytella</taxon>
    </lineage>
</organism>
<dbReference type="AlphaFoldDB" id="A0AA35VAU3"/>
<reference evidence="2" key="1">
    <citation type="submission" date="2023-03" db="EMBL/GenBank/DDBJ databases">
        <authorList>
            <person name="Cleenwerck I."/>
        </authorList>
    </citation>
    <scope>NUCLEOTIDE SEQUENCE</scope>
    <source>
        <strain evidence="2">LMG 32879</strain>
    </source>
</reference>
<evidence type="ECO:0000256" key="1">
    <source>
        <dbReference type="SAM" id="Phobius"/>
    </source>
</evidence>
<name>A0AA35VAU3_9PROT</name>
<keyword evidence="1" id="KW-0812">Transmembrane</keyword>
<dbReference type="Proteomes" id="UP001176960">
    <property type="component" value="Unassembled WGS sequence"/>
</dbReference>
<gene>
    <name evidence="2" type="ORF">LMG32879_001738</name>
</gene>
<protein>
    <recommendedName>
        <fullName evidence="4">FeoB-associated Cys-rich membrane protein</fullName>
    </recommendedName>
</protein>
<proteinExistence type="predicted"/>
<dbReference type="EMBL" id="CATKSH010000009">
    <property type="protein sequence ID" value="CAI9120898.1"/>
    <property type="molecule type" value="Genomic_DNA"/>
</dbReference>
<accession>A0AA35VAU3</accession>
<comment type="caution">
    <text evidence="2">The sequence shown here is derived from an EMBL/GenBank/DDBJ whole genome shotgun (WGS) entry which is preliminary data.</text>
</comment>
<keyword evidence="1" id="KW-1133">Transmembrane helix</keyword>
<feature type="transmembrane region" description="Helical" evidence="1">
    <location>
        <begin position="6"/>
        <end position="23"/>
    </location>
</feature>
<evidence type="ECO:0000313" key="2">
    <source>
        <dbReference type="EMBL" id="CAI9120898.1"/>
    </source>
</evidence>
<evidence type="ECO:0008006" key="4">
    <source>
        <dbReference type="Google" id="ProtNLM"/>
    </source>
</evidence>
<dbReference type="RefSeq" id="WP_289841200.1">
    <property type="nucleotide sequence ID" value="NZ_CATKSH010000009.1"/>
</dbReference>
<keyword evidence="1" id="KW-0472">Membrane</keyword>